<name>A0ABC9GZB7_9POAL</name>
<dbReference type="AlphaFoldDB" id="A0ABC9GZB7"/>
<sequence>MDDIPYYGDFIRNMNDICQQSIVCIQIRSKNDVSVGTGIVVASGDRSCFVMTSSALTKARVGEARGVGTVEFFDGTIHRIDWNRVKDQKEVSFIHISDKMIHWEAVNFSNIEAVEGQRVFSYGYDSTSQRRYISGNLVSGTGIANNEDSQFVHGCSTGLNGHQGSAVFNETQQLVGMNISYTRSKGKDYIDPPKKSGPGGLVSALDLQTIKHMLQLFCNKSAGKSLQETLQDLQKCLRVMEG</sequence>
<dbReference type="Proteomes" id="UP001497457">
    <property type="component" value="Chromosome 8b"/>
</dbReference>
<reference evidence="2 3" key="1">
    <citation type="submission" date="2024-10" db="EMBL/GenBank/DDBJ databases">
        <authorList>
            <person name="Ryan C."/>
        </authorList>
    </citation>
    <scope>NUCLEOTIDE SEQUENCE [LARGE SCALE GENOMIC DNA]</scope>
</reference>
<evidence type="ECO:0000313" key="2">
    <source>
        <dbReference type="EMBL" id="CAM0147990.1"/>
    </source>
</evidence>
<organism evidence="2 3">
    <name type="scientific">Urochloa decumbens</name>
    <dbReference type="NCBI Taxonomy" id="240449"/>
    <lineage>
        <taxon>Eukaryota</taxon>
        <taxon>Viridiplantae</taxon>
        <taxon>Streptophyta</taxon>
        <taxon>Embryophyta</taxon>
        <taxon>Tracheophyta</taxon>
        <taxon>Spermatophyta</taxon>
        <taxon>Magnoliopsida</taxon>
        <taxon>Liliopsida</taxon>
        <taxon>Poales</taxon>
        <taxon>Poaceae</taxon>
        <taxon>PACMAD clade</taxon>
        <taxon>Panicoideae</taxon>
        <taxon>Panicodae</taxon>
        <taxon>Paniceae</taxon>
        <taxon>Melinidinae</taxon>
        <taxon>Urochloa</taxon>
    </lineage>
</organism>
<gene>
    <name evidence="1" type="ORF">URODEC1_LOCUS112664</name>
    <name evidence="2" type="ORF">URODEC1_LOCUS121350</name>
</gene>
<dbReference type="SUPFAM" id="SSF50494">
    <property type="entry name" value="Trypsin-like serine proteases"/>
    <property type="match status" value="1"/>
</dbReference>
<evidence type="ECO:0000313" key="3">
    <source>
        <dbReference type="Proteomes" id="UP001497457"/>
    </source>
</evidence>
<dbReference type="EMBL" id="CAXIPR030001132">
    <property type="protein sequence ID" value="CAM0147990.1"/>
    <property type="molecule type" value="Genomic_DNA"/>
</dbReference>
<dbReference type="Pfam" id="PF13365">
    <property type="entry name" value="Trypsin_2"/>
    <property type="match status" value="1"/>
</dbReference>
<accession>A0ABC9GZB7</accession>
<protein>
    <submittedName>
        <fullName evidence="2">Uncharacterized protein</fullName>
    </submittedName>
</protein>
<dbReference type="Gene3D" id="2.40.10.120">
    <property type="match status" value="1"/>
</dbReference>
<keyword evidence="3" id="KW-1185">Reference proteome</keyword>
<evidence type="ECO:0000313" key="1">
    <source>
        <dbReference type="EMBL" id="CAL5088194.1"/>
    </source>
</evidence>
<proteinExistence type="predicted"/>
<dbReference type="InterPro" id="IPR009003">
    <property type="entry name" value="Peptidase_S1_PA"/>
</dbReference>
<dbReference type="EMBL" id="OZ075118">
    <property type="protein sequence ID" value="CAL5088194.1"/>
    <property type="molecule type" value="Genomic_DNA"/>
</dbReference>
<dbReference type="Proteomes" id="UP001497457">
    <property type="component" value="Unassembled WGS sequence"/>
</dbReference>